<organism evidence="7 8">
    <name type="scientific">Peredibacter starrii</name>
    <dbReference type="NCBI Taxonomy" id="28202"/>
    <lineage>
        <taxon>Bacteria</taxon>
        <taxon>Pseudomonadati</taxon>
        <taxon>Bdellovibrionota</taxon>
        <taxon>Bacteriovoracia</taxon>
        <taxon>Bacteriovoracales</taxon>
        <taxon>Bacteriovoracaceae</taxon>
        <taxon>Peredibacter</taxon>
    </lineage>
</organism>
<dbReference type="PANTHER" id="PTHR11228:SF7">
    <property type="entry name" value="PQQA PEPTIDE CYCLASE"/>
    <property type="match status" value="1"/>
</dbReference>
<dbReference type="InterPro" id="IPR058240">
    <property type="entry name" value="rSAM_sf"/>
</dbReference>
<sequence>MIYNNEKIVSVGKGSPLTLSWELVTHCQFKCSYCYFNPYESSTNYSEVMKIVLTKIKNIKEPVEMTLLGGEPTLHPEFHHLIKSLYEMNHVTKIDVITNFQPTVEFWRPLLPYKDKIEIVLSYHVEYSQKNFFKKIEALKNDFNMNIIFLVHNELKYLSKLKEAADKYFELGLETLPITFAKLVDRSSGSAEYFEYQAETLSFLSEQEKRVKRLKYPEVIPVTTEAGTKIEINQMEFSSKNMNRFKGWKCQMNALIIHPDGMVSYPCTNQKKHILFAELGKRNLVCAHEICPCEAYWNFTKTKNS</sequence>
<dbReference type="KEGG" id="psti:SOO65_12615"/>
<evidence type="ECO:0000259" key="6">
    <source>
        <dbReference type="Pfam" id="PF04055"/>
    </source>
</evidence>
<keyword evidence="3" id="KW-0479">Metal-binding</keyword>
<reference evidence="7 8" key="1">
    <citation type="submission" date="2023-11" db="EMBL/GenBank/DDBJ databases">
        <title>Peredibacter starrii A3.12.</title>
        <authorList>
            <person name="Mitchell R.J."/>
        </authorList>
    </citation>
    <scope>NUCLEOTIDE SEQUENCE [LARGE SCALE GENOMIC DNA]</scope>
    <source>
        <strain evidence="7 8">A3.12</strain>
    </source>
</reference>
<proteinExistence type="predicted"/>
<accession>A0AAX4HJU9</accession>
<dbReference type="InterPro" id="IPR007197">
    <property type="entry name" value="rSAM"/>
</dbReference>
<dbReference type="AlphaFoldDB" id="A0AAX4HJU9"/>
<keyword evidence="4" id="KW-0408">Iron</keyword>
<gene>
    <name evidence="7" type="ORF">SOO65_12615</name>
</gene>
<evidence type="ECO:0000256" key="3">
    <source>
        <dbReference type="ARBA" id="ARBA00022723"/>
    </source>
</evidence>
<dbReference type="SFLD" id="SFLDS00029">
    <property type="entry name" value="Radical_SAM"/>
    <property type="match status" value="1"/>
</dbReference>
<keyword evidence="2" id="KW-0949">S-adenosyl-L-methionine</keyword>
<dbReference type="CDD" id="cd01335">
    <property type="entry name" value="Radical_SAM"/>
    <property type="match status" value="1"/>
</dbReference>
<evidence type="ECO:0000256" key="2">
    <source>
        <dbReference type="ARBA" id="ARBA00022691"/>
    </source>
</evidence>
<dbReference type="GO" id="GO:0051536">
    <property type="term" value="F:iron-sulfur cluster binding"/>
    <property type="evidence" value="ECO:0007669"/>
    <property type="project" value="UniProtKB-KW"/>
</dbReference>
<dbReference type="SUPFAM" id="SSF102114">
    <property type="entry name" value="Radical SAM enzymes"/>
    <property type="match status" value="1"/>
</dbReference>
<dbReference type="Pfam" id="PF04055">
    <property type="entry name" value="Radical_SAM"/>
    <property type="match status" value="1"/>
</dbReference>
<evidence type="ECO:0000256" key="5">
    <source>
        <dbReference type="ARBA" id="ARBA00023014"/>
    </source>
</evidence>
<evidence type="ECO:0000313" key="8">
    <source>
        <dbReference type="Proteomes" id="UP001324634"/>
    </source>
</evidence>
<dbReference type="Proteomes" id="UP001324634">
    <property type="component" value="Chromosome"/>
</dbReference>
<dbReference type="GO" id="GO:0046872">
    <property type="term" value="F:metal ion binding"/>
    <property type="evidence" value="ECO:0007669"/>
    <property type="project" value="UniProtKB-KW"/>
</dbReference>
<evidence type="ECO:0000256" key="4">
    <source>
        <dbReference type="ARBA" id="ARBA00023004"/>
    </source>
</evidence>
<dbReference type="PANTHER" id="PTHR11228">
    <property type="entry name" value="RADICAL SAM DOMAIN PROTEIN"/>
    <property type="match status" value="1"/>
</dbReference>
<name>A0AAX4HJU9_9BACT</name>
<evidence type="ECO:0000313" key="7">
    <source>
        <dbReference type="EMBL" id="WPU63531.1"/>
    </source>
</evidence>
<keyword evidence="8" id="KW-1185">Reference proteome</keyword>
<dbReference type="GO" id="GO:0003824">
    <property type="term" value="F:catalytic activity"/>
    <property type="evidence" value="ECO:0007669"/>
    <property type="project" value="InterPro"/>
</dbReference>
<protein>
    <submittedName>
        <fullName evidence="7">Radical SAM protein</fullName>
    </submittedName>
</protein>
<dbReference type="EMBL" id="CP139487">
    <property type="protein sequence ID" value="WPU63531.1"/>
    <property type="molecule type" value="Genomic_DNA"/>
</dbReference>
<dbReference type="Gene3D" id="3.20.20.70">
    <property type="entry name" value="Aldolase class I"/>
    <property type="match status" value="1"/>
</dbReference>
<dbReference type="InterPro" id="IPR013785">
    <property type="entry name" value="Aldolase_TIM"/>
</dbReference>
<dbReference type="RefSeq" id="WP_321390402.1">
    <property type="nucleotide sequence ID" value="NZ_CP139487.1"/>
</dbReference>
<evidence type="ECO:0000256" key="1">
    <source>
        <dbReference type="ARBA" id="ARBA00001966"/>
    </source>
</evidence>
<dbReference type="InterPro" id="IPR050377">
    <property type="entry name" value="Radical_SAM_PqqE_MftC-like"/>
</dbReference>
<comment type="cofactor">
    <cofactor evidence="1">
        <name>[4Fe-4S] cluster</name>
        <dbReference type="ChEBI" id="CHEBI:49883"/>
    </cofactor>
</comment>
<keyword evidence="5" id="KW-0411">Iron-sulfur</keyword>
<feature type="domain" description="Radical SAM core" evidence="6">
    <location>
        <begin position="23"/>
        <end position="186"/>
    </location>
</feature>